<feature type="domain" description="AAA+ ATPase" evidence="13">
    <location>
        <begin position="1018"/>
        <end position="1160"/>
    </location>
</feature>
<keyword evidence="15" id="KW-1185">Reference proteome</keyword>
<keyword evidence="6" id="KW-0472">Membrane</keyword>
<accession>A0A420HF15</accession>
<organism evidence="14 15">
    <name type="scientific">Golovinomyces cichoracearum</name>
    <dbReference type="NCBI Taxonomy" id="62708"/>
    <lineage>
        <taxon>Eukaryota</taxon>
        <taxon>Fungi</taxon>
        <taxon>Dikarya</taxon>
        <taxon>Ascomycota</taxon>
        <taxon>Pezizomycotina</taxon>
        <taxon>Leotiomycetes</taxon>
        <taxon>Erysiphales</taxon>
        <taxon>Erysiphaceae</taxon>
        <taxon>Golovinomyces</taxon>
    </lineage>
</organism>
<dbReference type="Proteomes" id="UP000283383">
    <property type="component" value="Unassembled WGS sequence"/>
</dbReference>
<dbReference type="Gene3D" id="3.40.50.300">
    <property type="entry name" value="P-loop containing nucleotide triphosphate hydrolases"/>
    <property type="match status" value="2"/>
</dbReference>
<dbReference type="GO" id="GO:0016887">
    <property type="term" value="F:ATP hydrolysis activity"/>
    <property type="evidence" value="ECO:0007669"/>
    <property type="project" value="InterPro"/>
</dbReference>
<evidence type="ECO:0000259" key="13">
    <source>
        <dbReference type="SMART" id="SM00382"/>
    </source>
</evidence>
<dbReference type="PROSITE" id="PS00674">
    <property type="entry name" value="AAA"/>
    <property type="match status" value="1"/>
</dbReference>
<dbReference type="Gene3D" id="1.10.8.60">
    <property type="match status" value="2"/>
</dbReference>
<dbReference type="SMART" id="SM00382">
    <property type="entry name" value="AAA"/>
    <property type="match status" value="2"/>
</dbReference>
<name>A0A420HF15_9PEZI</name>
<protein>
    <recommendedName>
        <fullName evidence="8">Peroxisomal ATPase PEX6</fullName>
    </recommendedName>
    <alternativeName>
        <fullName evidence="9">Peroxin-6</fullName>
    </alternativeName>
</protein>
<dbReference type="Pfam" id="PF23315">
    <property type="entry name" value="PEX6_4th"/>
    <property type="match status" value="1"/>
</dbReference>
<dbReference type="EMBL" id="MCBQ01019837">
    <property type="protein sequence ID" value="RKF56042.1"/>
    <property type="molecule type" value="Genomic_DNA"/>
</dbReference>
<dbReference type="SUPFAM" id="SSF52540">
    <property type="entry name" value="P-loop containing nucleoside triphosphate hydrolases"/>
    <property type="match status" value="2"/>
</dbReference>
<keyword evidence="4" id="KW-0378">Hydrolase</keyword>
<evidence type="ECO:0000256" key="9">
    <source>
        <dbReference type="ARBA" id="ARBA00034920"/>
    </source>
</evidence>
<comment type="caution">
    <text evidence="14">The sequence shown here is derived from an EMBL/GenBank/DDBJ whole genome shotgun (WGS) entry which is preliminary data.</text>
</comment>
<keyword evidence="5" id="KW-0067">ATP-binding</keyword>
<dbReference type="FunFam" id="3.40.50.300:FF:000109">
    <property type="entry name" value="Peroxisomal biogenesis factor 6"/>
    <property type="match status" value="1"/>
</dbReference>
<dbReference type="CDD" id="cd19527">
    <property type="entry name" value="RecA-like_PEX6_r2"/>
    <property type="match status" value="1"/>
</dbReference>
<dbReference type="InterPro" id="IPR003959">
    <property type="entry name" value="ATPase_AAA_core"/>
</dbReference>
<evidence type="ECO:0000256" key="4">
    <source>
        <dbReference type="ARBA" id="ARBA00022801"/>
    </source>
</evidence>
<evidence type="ECO:0000256" key="12">
    <source>
        <dbReference type="SAM" id="MobiDB-lite"/>
    </source>
</evidence>
<evidence type="ECO:0000256" key="6">
    <source>
        <dbReference type="ARBA" id="ARBA00023136"/>
    </source>
</evidence>
<keyword evidence="3" id="KW-0547">Nucleotide-binding</keyword>
<evidence type="ECO:0000256" key="1">
    <source>
        <dbReference type="ARBA" id="ARBA00006914"/>
    </source>
</evidence>
<dbReference type="InterPro" id="IPR050168">
    <property type="entry name" value="AAA_ATPase_domain"/>
</dbReference>
<evidence type="ECO:0000256" key="5">
    <source>
        <dbReference type="ARBA" id="ARBA00022840"/>
    </source>
</evidence>
<dbReference type="GO" id="GO:0016558">
    <property type="term" value="P:protein import into peroxisome matrix"/>
    <property type="evidence" value="ECO:0007669"/>
    <property type="project" value="TreeGrafter"/>
</dbReference>
<comment type="subunit">
    <text evidence="11">Interacts with PEX1; forming the PEX1-PEX6 AAA ATPase complex, which is composed of a heterohexamer formed by a trimer of PEX1-PEX6 dimers.</text>
</comment>
<comment type="subcellular location">
    <subcellularLocation>
        <location evidence="7">Peroxisome membrane</location>
        <topology evidence="7">Peripheral membrane protein</topology>
        <orientation evidence="7">Cytoplasmic side</orientation>
    </subcellularLocation>
</comment>
<evidence type="ECO:0000256" key="3">
    <source>
        <dbReference type="ARBA" id="ARBA00022741"/>
    </source>
</evidence>
<dbReference type="FunFam" id="1.10.8.60:FF:000039">
    <property type="entry name" value="peroxisome biogenesis factor 6"/>
    <property type="match status" value="1"/>
</dbReference>
<feature type="region of interest" description="Disordered" evidence="12">
    <location>
        <begin position="1292"/>
        <end position="1315"/>
    </location>
</feature>
<dbReference type="PANTHER" id="PTHR23077">
    <property type="entry name" value="AAA-FAMILY ATPASE"/>
    <property type="match status" value="1"/>
</dbReference>
<evidence type="ECO:0000256" key="10">
    <source>
        <dbReference type="ARBA" id="ARBA00048778"/>
    </source>
</evidence>
<evidence type="ECO:0000256" key="7">
    <source>
        <dbReference type="ARBA" id="ARBA00034691"/>
    </source>
</evidence>
<evidence type="ECO:0000256" key="8">
    <source>
        <dbReference type="ARBA" id="ARBA00034811"/>
    </source>
</evidence>
<dbReference type="InterPro" id="IPR027417">
    <property type="entry name" value="P-loop_NTPase"/>
</dbReference>
<dbReference type="InterPro" id="IPR056995">
    <property type="entry name" value="PEX6_4th_dom"/>
</dbReference>
<comment type="catalytic activity">
    <reaction evidence="10">
        <text>ATP + H2O = ADP + phosphate + H(+)</text>
        <dbReference type="Rhea" id="RHEA:13065"/>
        <dbReference type="ChEBI" id="CHEBI:15377"/>
        <dbReference type="ChEBI" id="CHEBI:15378"/>
        <dbReference type="ChEBI" id="CHEBI:30616"/>
        <dbReference type="ChEBI" id="CHEBI:43474"/>
        <dbReference type="ChEBI" id="CHEBI:456216"/>
    </reaction>
    <physiologicalReaction direction="left-to-right" evidence="10">
        <dbReference type="Rhea" id="RHEA:13066"/>
    </physiologicalReaction>
</comment>
<dbReference type="Pfam" id="PF00004">
    <property type="entry name" value="AAA"/>
    <property type="match status" value="2"/>
</dbReference>
<feature type="domain" description="AAA+ ATPase" evidence="13">
    <location>
        <begin position="745"/>
        <end position="871"/>
    </location>
</feature>
<proteinExistence type="inferred from homology"/>
<evidence type="ECO:0000313" key="15">
    <source>
        <dbReference type="Proteomes" id="UP000283383"/>
    </source>
</evidence>
<dbReference type="InterPro" id="IPR003960">
    <property type="entry name" value="ATPase_AAA_CS"/>
</dbReference>
<dbReference type="GO" id="GO:0005524">
    <property type="term" value="F:ATP binding"/>
    <property type="evidence" value="ECO:0007669"/>
    <property type="project" value="UniProtKB-KW"/>
</dbReference>
<dbReference type="PANTHER" id="PTHR23077:SF9">
    <property type="entry name" value="PEROXISOMAL ATPASE PEX6"/>
    <property type="match status" value="1"/>
</dbReference>
<evidence type="ECO:0000256" key="11">
    <source>
        <dbReference type="ARBA" id="ARBA00062700"/>
    </source>
</evidence>
<dbReference type="InterPro" id="IPR047533">
    <property type="entry name" value="RecA-like_PEX6_r2"/>
</dbReference>
<comment type="similarity">
    <text evidence="1">Belongs to the AAA ATPase family.</text>
</comment>
<dbReference type="Pfam" id="PF23120">
    <property type="entry name" value="PEX6_N"/>
    <property type="match status" value="1"/>
</dbReference>
<dbReference type="GO" id="GO:0005829">
    <property type="term" value="C:cytosol"/>
    <property type="evidence" value="ECO:0007669"/>
    <property type="project" value="TreeGrafter"/>
</dbReference>
<gene>
    <name evidence="14" type="ORF">GcM3_198023</name>
</gene>
<evidence type="ECO:0000256" key="2">
    <source>
        <dbReference type="ARBA" id="ARBA00022593"/>
    </source>
</evidence>
<dbReference type="GO" id="GO:0005778">
    <property type="term" value="C:peroxisomal membrane"/>
    <property type="evidence" value="ECO:0007669"/>
    <property type="project" value="UniProtKB-SubCell"/>
</dbReference>
<sequence>MTTHQSHGCKRRRQDKAAIKARLVLREDTKGNVGLISQDLFTELFPATRKDEENNLLPDGQQCNYIAIASCETVLSIELTRWTIVPIKSSGNLGTKTVQFSPSSLALQSFARTLPQTSMGHQKGGIGIMVLDVFPLELDTVIVAIDRETAKKLKSAEGTIHTEEIPSDMVANEKPLFSKSSLSAIIREALSTLAIIHNGDLFPLPLQPHPITQAQTPPGRILSCEPVGQGILSPRSKIIVTRTGKSPKGISIKRQLVGPVSNYIPEEDEDTSNDQFYSATEDPDKSKSGSSYDGSNTETETGSTSTDNDDYSDDSMEDMITLQAPQLLATHNLSGNSTMQPGTPLTVGESRLKNGIKTPGSVFSTLTSTSISRSYAQKCLFKTQPLLFPLSDQLIYPQPNNFDDNEARVFIDVRFLTKIGCFSGDWVRVEAASELPPQGASVWGVESDGTTLDLDDNQWRPVKIFGLPEGYSCRPITRIPSNKHQDRRQSFFESQVKKSSNPIAYFSPILLANMKNVSYCLISTFKRISQFRKNGLPKITNKSSPPIVRDLGLVKISTPFSNERCIQNALFSGLQRYFSSKTRVVRQGDFVAIGIDENLARTLYQPTTDPDLETDDNLLNDISDLSRFGKPRKPTNAAWFRINYVGVTREENDETNEIDRIWGGVVSVDVSSTRISQSGSENCRIPSSLDSPWEFYLGLKNKMKLENSNNPIPKYESPTASKLQLRLRELIAAATSPRAICLKLRPLAILIHSTQRSIGKTTIAQRAFGDIGLHFLSIDAYEITSEEGAGSDIKMSGLFEARAERAIACGPEFCGLLIRHIEAFSTERIISSFSKILEDLRVLIATTTDIDKVPEGIRSLFTYEMEMTAPDEGERENILKSIVDNQEIPLAPNVDISSIAIKTAALVAGDLVDVIDRAVFVRIQRLEKLASDSCDLNKRITVRDILVAGGNARCISKADFDTAVDTARKNFADAIGAPKIPNVSWSDVGGLKNVKDSVMETIQLPLEHPELFVKGMKKRSGILFYGPPGTGKTLLAKAIATEFSLNFFSVKGPELLNTYIGESEANVRRVFQRARDARPCVVFFDELDSVAPKRGNQGDSGGVMDRIVSQILAELDGMSDGDDKSGGVFVIGATNRPDLLDTALLRPGRFDKMLYLGVSDTHEKQLTIIKALTRNRFNLHPNLSLENLVKKLPFTYTGADFYALCSDAMLNAVTRQSSLVDSRVSEINDKNARSGKGKISIAYFFDHFATDEDVAVTVTEEDFRTAQTGLIPSVSAKELENYQRVRTQFEKIEDNGLDHQQDKGKRKALDKLNDE</sequence>
<dbReference type="InterPro" id="IPR003593">
    <property type="entry name" value="AAA+_ATPase"/>
</dbReference>
<keyword evidence="2" id="KW-0962">Peroxisome biogenesis</keyword>
<dbReference type="STRING" id="62708.A0A420HF15"/>
<evidence type="ECO:0000313" key="14">
    <source>
        <dbReference type="EMBL" id="RKF56042.1"/>
    </source>
</evidence>
<reference evidence="14 15" key="1">
    <citation type="journal article" date="2018" name="BMC Genomics">
        <title>Comparative genome analyses reveal sequence features reflecting distinct modes of host-adaptation between dicot and monocot powdery mildew.</title>
        <authorList>
            <person name="Wu Y."/>
            <person name="Ma X."/>
            <person name="Pan Z."/>
            <person name="Kale S.D."/>
            <person name="Song Y."/>
            <person name="King H."/>
            <person name="Zhang Q."/>
            <person name="Presley C."/>
            <person name="Deng X."/>
            <person name="Wei C.I."/>
            <person name="Xiao S."/>
        </authorList>
    </citation>
    <scope>NUCLEOTIDE SEQUENCE [LARGE SCALE GENOMIC DNA]</scope>
    <source>
        <strain evidence="14">UMSG3</strain>
    </source>
</reference>
<feature type="region of interest" description="Disordered" evidence="12">
    <location>
        <begin position="261"/>
        <end position="314"/>
    </location>
</feature>
<feature type="compositionally biased region" description="Low complexity" evidence="12">
    <location>
        <begin position="288"/>
        <end position="306"/>
    </location>
</feature>